<gene>
    <name evidence="2" type="ORF">PEGY_LOCUS7030</name>
</gene>
<dbReference type="Proteomes" id="UP001154252">
    <property type="component" value="Unassembled WGS sequence"/>
</dbReference>
<reference evidence="2" key="1">
    <citation type="submission" date="2021-07" db="EMBL/GenBank/DDBJ databases">
        <authorList>
            <person name="Branca A.L. A."/>
        </authorList>
    </citation>
    <scope>NUCLEOTIDE SEQUENCE</scope>
</reference>
<feature type="compositionally biased region" description="Basic and acidic residues" evidence="1">
    <location>
        <begin position="211"/>
        <end position="223"/>
    </location>
</feature>
<evidence type="ECO:0000313" key="3">
    <source>
        <dbReference type="Proteomes" id="UP001154252"/>
    </source>
</evidence>
<keyword evidence="3" id="KW-1185">Reference proteome</keyword>
<sequence>MAMAEEASASDFEMSMRTMRLEKEYEKTLSDSGRLLDGEKDRVRRMELLLLKFENETLRSQLDEANAHLLGLTSADSEACAQLQEACQEIDHLELQAQASSSEINRLKQELSAQKNNSTSYNTVLAEKLHLSRDLSTLQSELERFRAQNASYQAIISQKNEIERQINSLELQLDDEKHAHARTQAKASQQMTEITQLSARVKELQNELAGELRAKQQQERDSHNQSSAWANQRAAFEGRVDSLKQQLQLTKDKFHEAQIEIQQGRSLKSQAVNNSESSSRAVPLQRPGPSGHAGVTIATPGAVRVQEKLKKDSAMPGDKSAFSITPFLNRTGAPSDSPMSSVADEDEILGDNDTPHGLLGKQGDLGGPKRIGSALRRQLSPTEDRIPITKSTKPKARDGTMPISPPENEAKKPTHRLDRRVPPTETGELHGLFEHEQAKPKKRKLGGQRDRSLFEDEEEEEDLLPNKKFGRKLAIGNGRTSTLGSKTQPSTTSLPRALGLGAAPMGFSPLKKDRRRF</sequence>
<proteinExistence type="predicted"/>
<dbReference type="EMBL" id="CAJVRC010000880">
    <property type="protein sequence ID" value="CAG8903053.1"/>
    <property type="molecule type" value="Genomic_DNA"/>
</dbReference>
<accession>A0A9W4KDD9</accession>
<evidence type="ECO:0000313" key="2">
    <source>
        <dbReference type="EMBL" id="CAG8903053.1"/>
    </source>
</evidence>
<feature type="compositionally biased region" description="Basic and acidic residues" evidence="1">
    <location>
        <begin position="408"/>
        <end position="439"/>
    </location>
</feature>
<feature type="region of interest" description="Disordered" evidence="1">
    <location>
        <begin position="353"/>
        <end position="517"/>
    </location>
</feature>
<feature type="region of interest" description="Disordered" evidence="1">
    <location>
        <begin position="262"/>
        <end position="296"/>
    </location>
</feature>
<feature type="region of interest" description="Disordered" evidence="1">
    <location>
        <begin position="211"/>
        <end position="230"/>
    </location>
</feature>
<feature type="compositionally biased region" description="Polar residues" evidence="1">
    <location>
        <begin position="262"/>
        <end position="280"/>
    </location>
</feature>
<dbReference type="AlphaFoldDB" id="A0A9W4KDD9"/>
<evidence type="ECO:0000256" key="1">
    <source>
        <dbReference type="SAM" id="MobiDB-lite"/>
    </source>
</evidence>
<comment type="caution">
    <text evidence="2">The sequence shown here is derived from an EMBL/GenBank/DDBJ whole genome shotgun (WGS) entry which is preliminary data.</text>
</comment>
<name>A0A9W4KDD9_9EURO</name>
<dbReference type="OrthoDB" id="20105at2759"/>
<organism evidence="2 3">
    <name type="scientific">Penicillium egyptiacum</name>
    <dbReference type="NCBI Taxonomy" id="1303716"/>
    <lineage>
        <taxon>Eukaryota</taxon>
        <taxon>Fungi</taxon>
        <taxon>Dikarya</taxon>
        <taxon>Ascomycota</taxon>
        <taxon>Pezizomycotina</taxon>
        <taxon>Eurotiomycetes</taxon>
        <taxon>Eurotiomycetidae</taxon>
        <taxon>Eurotiales</taxon>
        <taxon>Aspergillaceae</taxon>
        <taxon>Penicillium</taxon>
    </lineage>
</organism>
<protein>
    <submittedName>
        <fullName evidence="2">Uncharacterized protein</fullName>
    </submittedName>
</protein>
<feature type="compositionally biased region" description="Polar residues" evidence="1">
    <location>
        <begin position="478"/>
        <end position="494"/>
    </location>
</feature>